<keyword evidence="3" id="KW-1003">Cell membrane</keyword>
<dbReference type="GO" id="GO:0015220">
    <property type="term" value="F:choline transmembrane transporter activity"/>
    <property type="evidence" value="ECO:0007669"/>
    <property type="project" value="TreeGrafter"/>
</dbReference>
<evidence type="ECO:0000313" key="10">
    <source>
        <dbReference type="EMBL" id="MYL98770.1"/>
    </source>
</evidence>
<evidence type="ECO:0000256" key="2">
    <source>
        <dbReference type="ARBA" id="ARBA00022448"/>
    </source>
</evidence>
<dbReference type="SUPFAM" id="SSF103481">
    <property type="entry name" value="Multidrug resistance efflux transporter EmrE"/>
    <property type="match status" value="1"/>
</dbReference>
<name>A0A7X4K817_9SPHN</name>
<dbReference type="InterPro" id="IPR045324">
    <property type="entry name" value="Small_multidrug_res"/>
</dbReference>
<evidence type="ECO:0000256" key="9">
    <source>
        <dbReference type="SAM" id="Phobius"/>
    </source>
</evidence>
<evidence type="ECO:0000256" key="6">
    <source>
        <dbReference type="ARBA" id="ARBA00023136"/>
    </source>
</evidence>
<dbReference type="AlphaFoldDB" id="A0A7X4K817"/>
<keyword evidence="4 8" id="KW-0812">Transmembrane</keyword>
<keyword evidence="11" id="KW-1185">Reference proteome</keyword>
<comment type="similarity">
    <text evidence="7 8">Belongs to the drug/metabolite transporter (DMT) superfamily. Small multidrug resistance (SMR) (TC 2.A.7.1) family.</text>
</comment>
<feature type="transmembrane region" description="Helical" evidence="9">
    <location>
        <begin position="84"/>
        <end position="103"/>
    </location>
</feature>
<keyword evidence="2" id="KW-0813">Transport</keyword>
<evidence type="ECO:0000256" key="7">
    <source>
        <dbReference type="ARBA" id="ARBA00038032"/>
    </source>
</evidence>
<dbReference type="PANTHER" id="PTHR30561:SF1">
    <property type="entry name" value="MULTIDRUG TRANSPORTER EMRE"/>
    <property type="match status" value="1"/>
</dbReference>
<dbReference type="PANTHER" id="PTHR30561">
    <property type="entry name" value="SMR FAMILY PROTON-DEPENDENT DRUG EFFLUX TRANSPORTER SUGE"/>
    <property type="match status" value="1"/>
</dbReference>
<accession>A0A7X4K817</accession>
<proteinExistence type="inferred from homology"/>
<dbReference type="GO" id="GO:1990961">
    <property type="term" value="P:xenobiotic detoxification by transmembrane export across the plasma membrane"/>
    <property type="evidence" value="ECO:0007669"/>
    <property type="project" value="UniProtKB-ARBA"/>
</dbReference>
<protein>
    <submittedName>
        <fullName evidence="10">QacE family quaternary ammonium compound efflux SMR transporter</fullName>
    </submittedName>
</protein>
<comment type="caution">
    <text evidence="10">The sequence shown here is derived from an EMBL/GenBank/DDBJ whole genome shotgun (WGS) entry which is preliminary data.</text>
</comment>
<feature type="transmembrane region" description="Helical" evidence="9">
    <location>
        <begin position="32"/>
        <end position="50"/>
    </location>
</feature>
<organism evidence="10 11">
    <name type="scientific">Novosphingobium silvae</name>
    <dbReference type="NCBI Taxonomy" id="2692619"/>
    <lineage>
        <taxon>Bacteria</taxon>
        <taxon>Pseudomonadati</taxon>
        <taxon>Pseudomonadota</taxon>
        <taxon>Alphaproteobacteria</taxon>
        <taxon>Sphingomonadales</taxon>
        <taxon>Sphingomonadaceae</taxon>
        <taxon>Novosphingobium</taxon>
    </lineage>
</organism>
<dbReference type="RefSeq" id="WP_160986395.1">
    <property type="nucleotide sequence ID" value="NZ_WVTD01000009.1"/>
</dbReference>
<evidence type="ECO:0000256" key="8">
    <source>
        <dbReference type="RuleBase" id="RU003942"/>
    </source>
</evidence>
<evidence type="ECO:0000256" key="1">
    <source>
        <dbReference type="ARBA" id="ARBA00004651"/>
    </source>
</evidence>
<evidence type="ECO:0000256" key="3">
    <source>
        <dbReference type="ARBA" id="ARBA00022475"/>
    </source>
</evidence>
<keyword evidence="5 9" id="KW-1133">Transmembrane helix</keyword>
<dbReference type="GO" id="GO:0031460">
    <property type="term" value="P:glycine betaine transport"/>
    <property type="evidence" value="ECO:0007669"/>
    <property type="project" value="TreeGrafter"/>
</dbReference>
<sequence length="109" mass="11370">MSYVHLAIAIASEVVATSFLAKSEGFTRPVPTLVMAVGYLIAFYFLSLTLRHMPTGVVYAIWSGAGIVLIAAIAWAFQGQKLDGAAIAGIAMILGGVLVINLFSSTAGH</sequence>
<dbReference type="InterPro" id="IPR000390">
    <property type="entry name" value="Small_drug/metabolite_transptr"/>
</dbReference>
<comment type="subcellular location">
    <subcellularLocation>
        <location evidence="1 8">Cell membrane</location>
        <topology evidence="1 8">Multi-pass membrane protein</topology>
    </subcellularLocation>
</comment>
<dbReference type="Proteomes" id="UP000465810">
    <property type="component" value="Unassembled WGS sequence"/>
</dbReference>
<dbReference type="GO" id="GO:0015199">
    <property type="term" value="F:amino-acid betaine transmembrane transporter activity"/>
    <property type="evidence" value="ECO:0007669"/>
    <property type="project" value="TreeGrafter"/>
</dbReference>
<dbReference type="InterPro" id="IPR037185">
    <property type="entry name" value="EmrE-like"/>
</dbReference>
<dbReference type="GO" id="GO:0015297">
    <property type="term" value="F:antiporter activity"/>
    <property type="evidence" value="ECO:0007669"/>
    <property type="project" value="TreeGrafter"/>
</dbReference>
<reference evidence="10 11" key="1">
    <citation type="submission" date="2019-12" db="EMBL/GenBank/DDBJ databases">
        <authorList>
            <person name="Feng G."/>
            <person name="Zhu H."/>
        </authorList>
    </citation>
    <scope>NUCLEOTIDE SEQUENCE [LARGE SCALE GENOMIC DNA]</scope>
    <source>
        <strain evidence="10 11">FGD1</strain>
    </source>
</reference>
<dbReference type="EMBL" id="WVTD01000009">
    <property type="protein sequence ID" value="MYL98770.1"/>
    <property type="molecule type" value="Genomic_DNA"/>
</dbReference>
<evidence type="ECO:0000256" key="5">
    <source>
        <dbReference type="ARBA" id="ARBA00022989"/>
    </source>
</evidence>
<keyword evidence="6 9" id="KW-0472">Membrane</keyword>
<evidence type="ECO:0000256" key="4">
    <source>
        <dbReference type="ARBA" id="ARBA00022692"/>
    </source>
</evidence>
<dbReference type="GO" id="GO:0005886">
    <property type="term" value="C:plasma membrane"/>
    <property type="evidence" value="ECO:0007669"/>
    <property type="project" value="UniProtKB-SubCell"/>
</dbReference>
<dbReference type="FunFam" id="1.10.3730.20:FF:000001">
    <property type="entry name" value="Quaternary ammonium compound resistance transporter SugE"/>
    <property type="match status" value="1"/>
</dbReference>
<dbReference type="Gene3D" id="1.10.3730.20">
    <property type="match status" value="1"/>
</dbReference>
<feature type="transmembrane region" description="Helical" evidence="9">
    <location>
        <begin position="57"/>
        <end position="78"/>
    </location>
</feature>
<gene>
    <name evidence="10" type="ORF">GR702_13465</name>
</gene>
<evidence type="ECO:0000313" key="11">
    <source>
        <dbReference type="Proteomes" id="UP000465810"/>
    </source>
</evidence>
<dbReference type="Pfam" id="PF00893">
    <property type="entry name" value="Multi_Drug_Res"/>
    <property type="match status" value="1"/>
</dbReference>